<dbReference type="KEGG" id="fwa:DCMF_18370"/>
<dbReference type="EMBL" id="CP017634">
    <property type="protein sequence ID" value="ATW26453.1"/>
    <property type="molecule type" value="Genomic_DNA"/>
</dbReference>
<dbReference type="OrthoDB" id="9804603at2"/>
<dbReference type="Gene3D" id="3.30.70.20">
    <property type="match status" value="1"/>
</dbReference>
<dbReference type="InterPro" id="IPR017900">
    <property type="entry name" value="4Fe4S_Fe_S_CS"/>
</dbReference>
<evidence type="ECO:0000256" key="3">
    <source>
        <dbReference type="ARBA" id="ARBA00023014"/>
    </source>
</evidence>
<dbReference type="GO" id="GO:0046872">
    <property type="term" value="F:metal ion binding"/>
    <property type="evidence" value="ECO:0007669"/>
    <property type="project" value="UniProtKB-KW"/>
</dbReference>
<dbReference type="SUPFAM" id="SSF54862">
    <property type="entry name" value="4Fe-4S ferredoxins"/>
    <property type="match status" value="1"/>
</dbReference>
<dbReference type="InterPro" id="IPR017896">
    <property type="entry name" value="4Fe4S_Fe-S-bd"/>
</dbReference>
<proteinExistence type="predicted"/>
<gene>
    <name evidence="5" type="ORF">DCMF_18370</name>
</gene>
<evidence type="ECO:0000256" key="1">
    <source>
        <dbReference type="ARBA" id="ARBA00022723"/>
    </source>
</evidence>
<organism evidence="5 6">
    <name type="scientific">Formimonas warabiya</name>
    <dbReference type="NCBI Taxonomy" id="1761012"/>
    <lineage>
        <taxon>Bacteria</taxon>
        <taxon>Bacillati</taxon>
        <taxon>Bacillota</taxon>
        <taxon>Clostridia</taxon>
        <taxon>Eubacteriales</taxon>
        <taxon>Peptococcaceae</taxon>
        <taxon>Candidatus Formimonas</taxon>
    </lineage>
</organism>
<evidence type="ECO:0000313" key="5">
    <source>
        <dbReference type="EMBL" id="ATW26453.1"/>
    </source>
</evidence>
<keyword evidence="2" id="KW-0408">Iron</keyword>
<name>A0A3G1KVA6_FORW1</name>
<protein>
    <submittedName>
        <fullName evidence="5">4Fe-4S ferredoxin</fullName>
    </submittedName>
</protein>
<feature type="domain" description="4Fe-4S ferredoxin-type" evidence="4">
    <location>
        <begin position="52"/>
        <end position="85"/>
    </location>
</feature>
<accession>A0A3G1KVA6</accession>
<dbReference type="PROSITE" id="PS51379">
    <property type="entry name" value="4FE4S_FER_2"/>
    <property type="match status" value="2"/>
</dbReference>
<sequence length="87" mass="9314">MTVQTVQFKAIVTENGKGIFHLFPALCKGCGLCKEKCPVATIGWSEELGVYGTPAVEPGHGEKDCIACGICQTVCPDCAIRIDKKKQ</sequence>
<evidence type="ECO:0000259" key="4">
    <source>
        <dbReference type="PROSITE" id="PS51379"/>
    </source>
</evidence>
<dbReference type="PROSITE" id="PS00198">
    <property type="entry name" value="4FE4S_FER_1"/>
    <property type="match status" value="2"/>
</dbReference>
<dbReference type="Pfam" id="PF12838">
    <property type="entry name" value="Fer4_7"/>
    <property type="match status" value="1"/>
</dbReference>
<reference evidence="5 6" key="1">
    <citation type="submission" date="2016-10" db="EMBL/GenBank/DDBJ databases">
        <title>Complete Genome Sequence of Peptococcaceae strain DCMF.</title>
        <authorList>
            <person name="Edwards R.J."/>
            <person name="Holland S.I."/>
            <person name="Deshpande N.P."/>
            <person name="Wong Y.K."/>
            <person name="Ertan H."/>
            <person name="Manefield M."/>
            <person name="Russell T.L."/>
            <person name="Lee M.J."/>
        </authorList>
    </citation>
    <scope>NUCLEOTIDE SEQUENCE [LARGE SCALE GENOMIC DNA]</scope>
    <source>
        <strain evidence="5 6">DCMF</strain>
    </source>
</reference>
<dbReference type="AlphaFoldDB" id="A0A3G1KVA6"/>
<keyword evidence="1" id="KW-0479">Metal-binding</keyword>
<keyword evidence="3" id="KW-0411">Iron-sulfur</keyword>
<dbReference type="Proteomes" id="UP000323521">
    <property type="component" value="Chromosome"/>
</dbReference>
<dbReference type="PANTHER" id="PTHR43122">
    <property type="entry name" value="FERREDOXIN SUBUNIT OF PYRUVATE:FLAVODOXIN OXIDOREDUCTASE-RELATED"/>
    <property type="match status" value="1"/>
</dbReference>
<evidence type="ECO:0000313" key="6">
    <source>
        <dbReference type="Proteomes" id="UP000323521"/>
    </source>
</evidence>
<keyword evidence="6" id="KW-1185">Reference proteome</keyword>
<evidence type="ECO:0000256" key="2">
    <source>
        <dbReference type="ARBA" id="ARBA00023004"/>
    </source>
</evidence>
<dbReference type="GO" id="GO:0051536">
    <property type="term" value="F:iron-sulfur cluster binding"/>
    <property type="evidence" value="ECO:0007669"/>
    <property type="project" value="UniProtKB-KW"/>
</dbReference>
<dbReference type="RefSeq" id="WP_148135766.1">
    <property type="nucleotide sequence ID" value="NZ_CP017634.1"/>
</dbReference>
<dbReference type="PANTHER" id="PTHR43122:SF1">
    <property type="entry name" value="IRON-SULFUR-BINDING PROTEIN"/>
    <property type="match status" value="1"/>
</dbReference>
<feature type="domain" description="4Fe-4S ferredoxin-type" evidence="4">
    <location>
        <begin position="18"/>
        <end position="47"/>
    </location>
</feature>